<proteinExistence type="predicted"/>
<dbReference type="EMBL" id="AE016827">
    <property type="protein sequence ID" value="AAU37127.1"/>
    <property type="molecule type" value="Genomic_DNA"/>
</dbReference>
<dbReference type="AlphaFoldDB" id="Q65V83"/>
<accession>Q65V83</accession>
<evidence type="ECO:0000313" key="1">
    <source>
        <dbReference type="EMBL" id="AAU37127.1"/>
    </source>
</evidence>
<reference evidence="1 2" key="1">
    <citation type="journal article" date="2004" name="Nat. Biotechnol.">
        <title>The genome sequence of the capnophilic rumen bacterium Mannheimia succiniciproducens.</title>
        <authorList>
            <person name="Hong S.H."/>
            <person name="Kim J.S."/>
            <person name="Lee S.Y."/>
            <person name="In Y.H."/>
            <person name="Choi S.S."/>
            <person name="Rih J.-K."/>
            <person name="Kim C.H."/>
            <person name="Jeong H."/>
            <person name="Hur C.G."/>
            <person name="Kim J.J."/>
        </authorList>
    </citation>
    <scope>NUCLEOTIDE SEQUENCE [LARGE SCALE GENOMIC DNA]</scope>
    <source>
        <strain evidence="2">KCTC 0769BP / MBEL55E</strain>
    </source>
</reference>
<keyword evidence="2" id="KW-1185">Reference proteome</keyword>
<dbReference type="HOGENOM" id="CLU_2991376_0_0_6"/>
<evidence type="ECO:0000313" key="2">
    <source>
        <dbReference type="Proteomes" id="UP000000607"/>
    </source>
</evidence>
<dbReference type="KEGG" id="msu:MS0520"/>
<dbReference type="Proteomes" id="UP000000607">
    <property type="component" value="Chromosome"/>
</dbReference>
<gene>
    <name evidence="1" type="ordered locus">MS0520</name>
</gene>
<organism evidence="1 2">
    <name type="scientific">Mannheimia succiniciproducens (strain KCTC 0769BP / MBEL55E)</name>
    <dbReference type="NCBI Taxonomy" id="221988"/>
    <lineage>
        <taxon>Bacteria</taxon>
        <taxon>Pseudomonadati</taxon>
        <taxon>Pseudomonadota</taxon>
        <taxon>Gammaproteobacteria</taxon>
        <taxon>Pasteurellales</taxon>
        <taxon>Pasteurellaceae</taxon>
        <taxon>Basfia</taxon>
    </lineage>
</organism>
<dbReference type="STRING" id="221988.MS0520"/>
<protein>
    <submittedName>
        <fullName evidence="1">Uncharacterized protein</fullName>
    </submittedName>
</protein>
<sequence length="57" mass="6789">MKSAVKKRDFLSVDFANDFKKRSNRITGFNKISEIVFFEKTPRLYIVIIKPRRLLRG</sequence>
<name>Q65V83_MANSM</name>